<keyword evidence="2" id="KW-1185">Reference proteome</keyword>
<reference evidence="1" key="1">
    <citation type="journal article" date="2023" name="bioRxiv">
        <title>Scaffold-level genome assemblies of two parasitoid biocontrol wasps reveal the parthenogenesis mechanism and an associated novel virus.</title>
        <authorList>
            <person name="Inwood S."/>
            <person name="Skelly J."/>
            <person name="Guhlin J."/>
            <person name="Harrop T."/>
            <person name="Goldson S."/>
            <person name="Dearden P."/>
        </authorList>
    </citation>
    <scope>NUCLEOTIDE SEQUENCE</scope>
    <source>
        <strain evidence="1">Irish</strain>
        <tissue evidence="1">Whole body</tissue>
    </source>
</reference>
<dbReference type="AlphaFoldDB" id="A0AA39C3T8"/>
<dbReference type="Proteomes" id="UP001168990">
    <property type="component" value="Unassembled WGS sequence"/>
</dbReference>
<accession>A0AA39C3T8</accession>
<protein>
    <submittedName>
        <fullName evidence="1">Uncharacterized protein</fullName>
    </submittedName>
</protein>
<evidence type="ECO:0000313" key="2">
    <source>
        <dbReference type="Proteomes" id="UP001168990"/>
    </source>
</evidence>
<evidence type="ECO:0000313" key="1">
    <source>
        <dbReference type="EMBL" id="KAK0157405.1"/>
    </source>
</evidence>
<reference evidence="1" key="2">
    <citation type="submission" date="2023-03" db="EMBL/GenBank/DDBJ databases">
        <authorList>
            <person name="Inwood S.N."/>
            <person name="Skelly J.G."/>
            <person name="Guhlin J."/>
            <person name="Harrop T.W.R."/>
            <person name="Goldson S.G."/>
            <person name="Dearden P.K."/>
        </authorList>
    </citation>
    <scope>NUCLEOTIDE SEQUENCE</scope>
    <source>
        <strain evidence="1">Irish</strain>
        <tissue evidence="1">Whole body</tissue>
    </source>
</reference>
<sequence>MITQFFKIFFPLPKVNIKSNIPDESHGRAICVDQETGLLANLENPTELPIPVVKNSEAQYSIVSQILNNCALYINN</sequence>
<dbReference type="EMBL" id="JAQQBS010001425">
    <property type="protein sequence ID" value="KAK0157405.1"/>
    <property type="molecule type" value="Genomic_DNA"/>
</dbReference>
<gene>
    <name evidence="1" type="ORF">PV328_011150</name>
</gene>
<proteinExistence type="predicted"/>
<organism evidence="1 2">
    <name type="scientific">Microctonus aethiopoides</name>
    <dbReference type="NCBI Taxonomy" id="144406"/>
    <lineage>
        <taxon>Eukaryota</taxon>
        <taxon>Metazoa</taxon>
        <taxon>Ecdysozoa</taxon>
        <taxon>Arthropoda</taxon>
        <taxon>Hexapoda</taxon>
        <taxon>Insecta</taxon>
        <taxon>Pterygota</taxon>
        <taxon>Neoptera</taxon>
        <taxon>Endopterygota</taxon>
        <taxon>Hymenoptera</taxon>
        <taxon>Apocrita</taxon>
        <taxon>Ichneumonoidea</taxon>
        <taxon>Braconidae</taxon>
        <taxon>Euphorinae</taxon>
        <taxon>Microctonus</taxon>
    </lineage>
</organism>
<comment type="caution">
    <text evidence="1">The sequence shown here is derived from an EMBL/GenBank/DDBJ whole genome shotgun (WGS) entry which is preliminary data.</text>
</comment>
<name>A0AA39C3T8_9HYME</name>